<dbReference type="PIRSF" id="PIRSF006060">
    <property type="entry name" value="AA_transporter"/>
    <property type="match status" value="1"/>
</dbReference>
<evidence type="ECO:0000256" key="5">
    <source>
        <dbReference type="ARBA" id="ARBA00022989"/>
    </source>
</evidence>
<dbReference type="AlphaFoldDB" id="A0A3M8AQ29"/>
<evidence type="ECO:0000256" key="6">
    <source>
        <dbReference type="ARBA" id="ARBA00023136"/>
    </source>
</evidence>
<feature type="transmembrane region" description="Helical" evidence="7">
    <location>
        <begin position="292"/>
        <end position="317"/>
    </location>
</feature>
<keyword evidence="6 7" id="KW-0472">Membrane</keyword>
<dbReference type="GO" id="GO:0006865">
    <property type="term" value="P:amino acid transport"/>
    <property type="evidence" value="ECO:0007669"/>
    <property type="project" value="UniProtKB-KW"/>
</dbReference>
<dbReference type="Gene3D" id="1.20.1740.10">
    <property type="entry name" value="Amino acid/polyamine transporter I"/>
    <property type="match status" value="1"/>
</dbReference>
<feature type="domain" description="Amino acid permease/ SLC12A" evidence="8">
    <location>
        <begin position="20"/>
        <end position="460"/>
    </location>
</feature>
<feature type="transmembrane region" description="Helical" evidence="7">
    <location>
        <begin position="409"/>
        <end position="430"/>
    </location>
</feature>
<gene>
    <name evidence="9" type="ORF">EB820_16340</name>
</gene>
<dbReference type="GO" id="GO:0055085">
    <property type="term" value="P:transmembrane transport"/>
    <property type="evidence" value="ECO:0007669"/>
    <property type="project" value="InterPro"/>
</dbReference>
<dbReference type="PANTHER" id="PTHR43495">
    <property type="entry name" value="GABA PERMEASE"/>
    <property type="match status" value="1"/>
</dbReference>
<dbReference type="Proteomes" id="UP000276178">
    <property type="component" value="Unassembled WGS sequence"/>
</dbReference>
<dbReference type="GO" id="GO:0016020">
    <property type="term" value="C:membrane"/>
    <property type="evidence" value="ECO:0007669"/>
    <property type="project" value="UniProtKB-SubCell"/>
</dbReference>
<evidence type="ECO:0000256" key="7">
    <source>
        <dbReference type="SAM" id="Phobius"/>
    </source>
</evidence>
<feature type="transmembrane region" description="Helical" evidence="7">
    <location>
        <begin position="163"/>
        <end position="181"/>
    </location>
</feature>
<dbReference type="GeneID" id="82812147"/>
<feature type="transmembrane region" description="Helical" evidence="7">
    <location>
        <begin position="201"/>
        <end position="219"/>
    </location>
</feature>
<keyword evidence="4" id="KW-0029">Amino-acid transport</keyword>
<comment type="caution">
    <text evidence="9">The sequence shown here is derived from an EMBL/GenBank/DDBJ whole genome shotgun (WGS) entry which is preliminary data.</text>
</comment>
<keyword evidence="3 7" id="KW-0812">Transmembrane</keyword>
<dbReference type="PANTHER" id="PTHR43495:SF5">
    <property type="entry name" value="GAMMA-AMINOBUTYRIC ACID PERMEASE"/>
    <property type="match status" value="1"/>
</dbReference>
<dbReference type="PROSITE" id="PS00218">
    <property type="entry name" value="AMINO_ACID_PERMEASE_1"/>
    <property type="match status" value="1"/>
</dbReference>
<dbReference type="OrthoDB" id="9780162at2"/>
<evidence type="ECO:0000313" key="10">
    <source>
        <dbReference type="Proteomes" id="UP000276178"/>
    </source>
</evidence>
<dbReference type="EMBL" id="RHHN01000048">
    <property type="protein sequence ID" value="RNB53163.1"/>
    <property type="molecule type" value="Genomic_DNA"/>
</dbReference>
<feature type="transmembrane region" description="Helical" evidence="7">
    <location>
        <begin position="436"/>
        <end position="454"/>
    </location>
</feature>
<evidence type="ECO:0000313" key="9">
    <source>
        <dbReference type="EMBL" id="RNB53163.1"/>
    </source>
</evidence>
<dbReference type="FunFam" id="1.20.1740.10:FF:000001">
    <property type="entry name" value="Amino acid permease"/>
    <property type="match status" value="1"/>
</dbReference>
<evidence type="ECO:0000256" key="1">
    <source>
        <dbReference type="ARBA" id="ARBA00004141"/>
    </source>
</evidence>
<evidence type="ECO:0000259" key="8">
    <source>
        <dbReference type="Pfam" id="PF00324"/>
    </source>
</evidence>
<feature type="transmembrane region" description="Helical" evidence="7">
    <location>
        <begin position="88"/>
        <end position="109"/>
    </location>
</feature>
<proteinExistence type="predicted"/>
<evidence type="ECO:0000256" key="2">
    <source>
        <dbReference type="ARBA" id="ARBA00022448"/>
    </source>
</evidence>
<dbReference type="InterPro" id="IPR004841">
    <property type="entry name" value="AA-permease/SLC12A_dom"/>
</dbReference>
<keyword evidence="5 7" id="KW-1133">Transmembrane helix</keyword>
<feature type="transmembrane region" description="Helical" evidence="7">
    <location>
        <begin position="129"/>
        <end position="151"/>
    </location>
</feature>
<feature type="transmembrane region" description="Helical" evidence="7">
    <location>
        <begin position="21"/>
        <end position="42"/>
    </location>
</feature>
<reference evidence="9 10" key="1">
    <citation type="submission" date="2018-10" db="EMBL/GenBank/DDBJ databases">
        <title>Phylogenomics of Brevibacillus.</title>
        <authorList>
            <person name="Dunlap C."/>
        </authorList>
    </citation>
    <scope>NUCLEOTIDE SEQUENCE [LARGE SCALE GENOMIC DNA]</scope>
    <source>
        <strain evidence="9 10">NRRL NRS 1219</strain>
    </source>
</reference>
<dbReference type="RefSeq" id="WP_007785204.1">
    <property type="nucleotide sequence ID" value="NZ_BJOD01000001.1"/>
</dbReference>
<accession>A0A3M8AQ29</accession>
<evidence type="ECO:0000256" key="4">
    <source>
        <dbReference type="ARBA" id="ARBA00022970"/>
    </source>
</evidence>
<dbReference type="Pfam" id="PF00324">
    <property type="entry name" value="AA_permease"/>
    <property type="match status" value="1"/>
</dbReference>
<feature type="transmembrane region" description="Helical" evidence="7">
    <location>
        <begin position="247"/>
        <end position="267"/>
    </location>
</feature>
<protein>
    <submittedName>
        <fullName evidence="9">Amino acid permease</fullName>
    </submittedName>
</protein>
<evidence type="ECO:0000256" key="3">
    <source>
        <dbReference type="ARBA" id="ARBA00022692"/>
    </source>
</evidence>
<feature type="transmembrane region" description="Helical" evidence="7">
    <location>
        <begin position="364"/>
        <end position="389"/>
    </location>
</feature>
<comment type="subcellular location">
    <subcellularLocation>
        <location evidence="1">Membrane</location>
        <topology evidence="1">Multi-pass membrane protein</topology>
    </subcellularLocation>
</comment>
<keyword evidence="2" id="KW-0813">Transport</keyword>
<dbReference type="InterPro" id="IPR004840">
    <property type="entry name" value="Amino_acid_permease_CS"/>
</dbReference>
<feature type="transmembrane region" description="Helical" evidence="7">
    <location>
        <begin position="337"/>
        <end position="358"/>
    </location>
</feature>
<organism evidence="9 10">
    <name type="scientific">Brevibacillus agri</name>
    <dbReference type="NCBI Taxonomy" id="51101"/>
    <lineage>
        <taxon>Bacteria</taxon>
        <taxon>Bacillati</taxon>
        <taxon>Bacillota</taxon>
        <taxon>Bacilli</taxon>
        <taxon>Bacillales</taxon>
        <taxon>Paenibacillaceae</taxon>
        <taxon>Brevibacillus</taxon>
    </lineage>
</organism>
<sequence>MTPSSNEQHNELKRSMSSRHLFMISLGGVIGTGLFLGSGYTLSQAGPVGTILSFLVGGFIMYLTMLCLGELTVAMPVAGSFQTYMTRFVSPSLGFGVGWLYWLGWAVTVALELLSSGLLMQRWFPDSPVWMWCAIFGVLLFLLNALSARAFGESEFWFSSIKVSAIILFIILGGAAMFGLIDMKNGQPAPMFSNFTSSPLLPFGITGLLMTMITVNFSFQGTELIGIAAGESKEPEKTIPKSIRATVWRTLVFFILAIAIVAGMIPYQQAGVIESPFVVVFDSIGIPYAADIMNFVVLTALLSVANSGLYAATRMLYSLSNERMASRKLAIVNRKGIPMNALIITFSISLLSLLSGFFAEDTVFMVLLSIAGLGAQVGWISISASQLAFRRHYLKNGGKLEDLKFRTPLYPVLPLVSLILNLSVLVSLAFDPEQRIALYCGIPFMLIAILIYQLRFKNKLEPQPDTELGSYRKANNL</sequence>
<name>A0A3M8AQ29_9BACL</name>